<organism evidence="2 3">
    <name type="scientific">Nocardia farcinica (strain IFM 10152)</name>
    <dbReference type="NCBI Taxonomy" id="247156"/>
    <lineage>
        <taxon>Bacteria</taxon>
        <taxon>Bacillati</taxon>
        <taxon>Actinomycetota</taxon>
        <taxon>Actinomycetes</taxon>
        <taxon>Mycobacteriales</taxon>
        <taxon>Nocardiaceae</taxon>
        <taxon>Nocardia</taxon>
    </lineage>
</organism>
<dbReference type="HOGENOM" id="CLU_2396696_0_0_11"/>
<gene>
    <name evidence="2" type="ordered locus">NFA_49710</name>
</gene>
<accession>Q5YPR8</accession>
<dbReference type="STRING" id="247156.NFA_49710"/>
<dbReference type="Proteomes" id="UP000006820">
    <property type="component" value="Chromosome"/>
</dbReference>
<dbReference type="EMBL" id="AP006618">
    <property type="protein sequence ID" value="BAD59823.1"/>
    <property type="molecule type" value="Genomic_DNA"/>
</dbReference>
<proteinExistence type="predicted"/>
<dbReference type="AlphaFoldDB" id="Q5YPR8"/>
<keyword evidence="3" id="KW-1185">Reference proteome</keyword>
<evidence type="ECO:0000256" key="1">
    <source>
        <dbReference type="SAM" id="MobiDB-lite"/>
    </source>
</evidence>
<evidence type="ECO:0000313" key="3">
    <source>
        <dbReference type="Proteomes" id="UP000006820"/>
    </source>
</evidence>
<sequence>MRGSGVGPPGPPHSSVQPSSLARSVSTAASRKYLLLPRSAMVLIFSSANTLSCASVKPASAEGGADRISASGLFSYALSRALSSTTLTAMRTP</sequence>
<feature type="region of interest" description="Disordered" evidence="1">
    <location>
        <begin position="1"/>
        <end position="23"/>
    </location>
</feature>
<dbReference type="KEGG" id="nfa:NFA_49710"/>
<protein>
    <submittedName>
        <fullName evidence="2">Uncharacterized protein</fullName>
    </submittedName>
</protein>
<reference evidence="2 3" key="1">
    <citation type="journal article" date="2004" name="Proc. Natl. Acad. Sci. U.S.A.">
        <title>The complete genomic sequence of Nocardia farcinica IFM 10152.</title>
        <authorList>
            <person name="Ishikawa J."/>
            <person name="Yamashita A."/>
            <person name="Mikami Y."/>
            <person name="Hoshino Y."/>
            <person name="Kurita H."/>
            <person name="Hotta K."/>
            <person name="Shiba T."/>
            <person name="Hattori M."/>
        </authorList>
    </citation>
    <scope>NUCLEOTIDE SEQUENCE [LARGE SCALE GENOMIC DNA]</scope>
    <source>
        <strain evidence="2 3">IFM 10152</strain>
    </source>
</reference>
<evidence type="ECO:0000313" key="2">
    <source>
        <dbReference type="EMBL" id="BAD59823.1"/>
    </source>
</evidence>
<name>Q5YPR8_NOCFA</name>